<keyword evidence="3" id="KW-0482">Metalloprotease</keyword>
<dbReference type="GeneID" id="5056213"/>
<dbReference type="RefSeq" id="WP_011899677.1">
    <property type="nucleotide sequence ID" value="NZ_JAAVJF010000003.1"/>
</dbReference>
<keyword evidence="3" id="KW-0645">Protease</keyword>
<feature type="domain" description="CAAX prenyl protease 2/Lysostaphin resistance protein A-like" evidence="2">
    <location>
        <begin position="103"/>
        <end position="188"/>
    </location>
</feature>
<dbReference type="Proteomes" id="UP000554766">
    <property type="component" value="Unassembled WGS sequence"/>
</dbReference>
<evidence type="ECO:0000259" key="2">
    <source>
        <dbReference type="Pfam" id="PF02517"/>
    </source>
</evidence>
<keyword evidence="4" id="KW-1185">Reference proteome</keyword>
<sequence length="196" mass="21480">MIPRLAYVAIFVASVVLFTLFRPPPCLALYGGVALYAAFLPVSRAVQWRLGKSFPLAFAVYFLALMAGGAVTVAIPQIRESVELLRERQDQFFAVAQTCPLGSFAVAMQAVFLAPLVEEVIFRGILFEEVRRRWGPAPAYVASSLVFALLHRLGLAAVPIFIVALALAFAYHKWGLPASIMLHATQNTLALFIRSL</sequence>
<name>A0A7L4P9W1_9CREN</name>
<reference evidence="3 4" key="1">
    <citation type="journal article" date="2020" name="Nat. Commun.">
        <title>The structures of two archaeal type IV pili illuminate evolutionary relationships.</title>
        <authorList>
            <person name="Wang F."/>
            <person name="Baquero D.P."/>
            <person name="Su Z."/>
            <person name="Beltran L.C."/>
            <person name="Prangishvili D."/>
            <person name="Krupovic M."/>
            <person name="Egelman E.H."/>
        </authorList>
    </citation>
    <scope>NUCLEOTIDE SEQUENCE [LARGE SCALE GENOMIC DNA]</scope>
    <source>
        <strain evidence="3 4">2GA</strain>
    </source>
</reference>
<proteinExistence type="predicted"/>
<dbReference type="AlphaFoldDB" id="A0A7L4P9W1"/>
<evidence type="ECO:0000256" key="1">
    <source>
        <dbReference type="SAM" id="Phobius"/>
    </source>
</evidence>
<feature type="transmembrane region" description="Helical" evidence="1">
    <location>
        <begin position="5"/>
        <end position="21"/>
    </location>
</feature>
<keyword evidence="3" id="KW-0378">Hydrolase</keyword>
<dbReference type="InterPro" id="IPR003675">
    <property type="entry name" value="Rce1/LyrA-like_dom"/>
</dbReference>
<feature type="transmembrane region" description="Helical" evidence="1">
    <location>
        <begin position="27"/>
        <end position="46"/>
    </location>
</feature>
<dbReference type="GO" id="GO:0006508">
    <property type="term" value="P:proteolysis"/>
    <property type="evidence" value="ECO:0007669"/>
    <property type="project" value="UniProtKB-KW"/>
</dbReference>
<feature type="transmembrane region" description="Helical" evidence="1">
    <location>
        <begin position="58"/>
        <end position="79"/>
    </location>
</feature>
<dbReference type="InterPro" id="IPR052710">
    <property type="entry name" value="CAAX_protease"/>
</dbReference>
<gene>
    <name evidence="3" type="ORF">HC235_07370</name>
</gene>
<feature type="transmembrane region" description="Helical" evidence="1">
    <location>
        <begin position="138"/>
        <end position="168"/>
    </location>
</feature>
<keyword evidence="1" id="KW-0812">Transmembrane</keyword>
<feature type="transmembrane region" description="Helical" evidence="1">
    <location>
        <begin position="91"/>
        <end position="117"/>
    </location>
</feature>
<evidence type="ECO:0000313" key="3">
    <source>
        <dbReference type="EMBL" id="NYR15755.1"/>
    </source>
</evidence>
<dbReference type="OMA" id="ASIMLHA"/>
<accession>A0A7L4P9W1</accession>
<keyword evidence="1" id="KW-1133">Transmembrane helix</keyword>
<comment type="caution">
    <text evidence="3">The sequence shown here is derived from an EMBL/GenBank/DDBJ whole genome shotgun (WGS) entry which is preliminary data.</text>
</comment>
<protein>
    <submittedName>
        <fullName evidence="3">CPBP family intramembrane metalloprotease</fullName>
    </submittedName>
</protein>
<dbReference type="GO" id="GO:0004175">
    <property type="term" value="F:endopeptidase activity"/>
    <property type="evidence" value="ECO:0007669"/>
    <property type="project" value="UniProtKB-ARBA"/>
</dbReference>
<dbReference type="Pfam" id="PF02517">
    <property type="entry name" value="Rce1-like"/>
    <property type="match status" value="1"/>
</dbReference>
<dbReference type="EMBL" id="JAAVJF010000003">
    <property type="protein sequence ID" value="NYR15755.1"/>
    <property type="molecule type" value="Genomic_DNA"/>
</dbReference>
<evidence type="ECO:0000313" key="4">
    <source>
        <dbReference type="Proteomes" id="UP000554766"/>
    </source>
</evidence>
<organism evidence="3 4">
    <name type="scientific">Pyrobaculum arsenaticum</name>
    <dbReference type="NCBI Taxonomy" id="121277"/>
    <lineage>
        <taxon>Archaea</taxon>
        <taxon>Thermoproteota</taxon>
        <taxon>Thermoprotei</taxon>
        <taxon>Thermoproteales</taxon>
        <taxon>Thermoproteaceae</taxon>
        <taxon>Pyrobaculum</taxon>
    </lineage>
</organism>
<dbReference type="PANTHER" id="PTHR36435:SF1">
    <property type="entry name" value="CAAX AMINO TERMINAL PROTEASE FAMILY PROTEIN"/>
    <property type="match status" value="1"/>
</dbReference>
<dbReference type="GO" id="GO:0080120">
    <property type="term" value="P:CAAX-box protein maturation"/>
    <property type="evidence" value="ECO:0007669"/>
    <property type="project" value="UniProtKB-ARBA"/>
</dbReference>
<keyword evidence="1" id="KW-0472">Membrane</keyword>
<dbReference type="PANTHER" id="PTHR36435">
    <property type="entry name" value="SLR1288 PROTEIN"/>
    <property type="match status" value="1"/>
</dbReference>
<dbReference type="GO" id="GO:0008237">
    <property type="term" value="F:metallopeptidase activity"/>
    <property type="evidence" value="ECO:0007669"/>
    <property type="project" value="UniProtKB-KW"/>
</dbReference>